<feature type="transmembrane region" description="Helical" evidence="1">
    <location>
        <begin position="71"/>
        <end position="89"/>
    </location>
</feature>
<keyword evidence="3" id="KW-1185">Reference proteome</keyword>
<sequence>MTNNNEIPELKLPIPETLTFFKQDEKYSAGNYIRIVLKVIFAIIILIFGIIRKQLLISMIEDQSLSPQYHVLFLVIIYALLGLFLFEIGRDIYISLLPKYAKWRTIKFFQNRILLDSVELDLNEISKIHILAKLNWIALELDEINRNMHIILFFKTKRPVVLYNVYQSEGFLIPKDKIHEISKFCKHTYSIQPKTKFQREYGMIILIFGIILALIFLI</sequence>
<proteinExistence type="predicted"/>
<dbReference type="EMBL" id="CP104013">
    <property type="protein sequence ID" value="UYP46658.1"/>
    <property type="molecule type" value="Genomic_DNA"/>
</dbReference>
<dbReference type="Proteomes" id="UP001208689">
    <property type="component" value="Chromosome"/>
</dbReference>
<feature type="transmembrane region" description="Helical" evidence="1">
    <location>
        <begin position="32"/>
        <end position="51"/>
    </location>
</feature>
<protein>
    <recommendedName>
        <fullName evidence="4">YcxB-like protein domain-containing protein</fullName>
    </recommendedName>
</protein>
<keyword evidence="1" id="KW-0812">Transmembrane</keyword>
<evidence type="ECO:0000256" key="1">
    <source>
        <dbReference type="SAM" id="Phobius"/>
    </source>
</evidence>
<evidence type="ECO:0000313" key="3">
    <source>
        <dbReference type="Proteomes" id="UP001208689"/>
    </source>
</evidence>
<organism evidence="2 3">
    <name type="scientific">Candidatus Lokiarchaeum ossiferum</name>
    <dbReference type="NCBI Taxonomy" id="2951803"/>
    <lineage>
        <taxon>Archaea</taxon>
        <taxon>Promethearchaeati</taxon>
        <taxon>Promethearchaeota</taxon>
        <taxon>Promethearchaeia</taxon>
        <taxon>Promethearchaeales</taxon>
        <taxon>Promethearchaeaceae</taxon>
        <taxon>Candidatus Lokiarchaeum</taxon>
    </lineage>
</organism>
<keyword evidence="1" id="KW-1133">Transmembrane helix</keyword>
<evidence type="ECO:0000313" key="2">
    <source>
        <dbReference type="EMBL" id="UYP46658.1"/>
    </source>
</evidence>
<gene>
    <name evidence="2" type="ORF">NEF87_002943</name>
</gene>
<reference evidence="2" key="1">
    <citation type="submission" date="2022-09" db="EMBL/GenBank/DDBJ databases">
        <title>Actin cytoskeleton and complex cell architecture in an #Asgard archaeon.</title>
        <authorList>
            <person name="Ponce Toledo R.I."/>
            <person name="Schleper C."/>
            <person name="Rodrigues Oliveira T."/>
            <person name="Wollweber F."/>
            <person name="Xu J."/>
            <person name="Rittmann S."/>
            <person name="Klingl A."/>
            <person name="Pilhofer M."/>
        </authorList>
    </citation>
    <scope>NUCLEOTIDE SEQUENCE</scope>
    <source>
        <strain evidence="2">B-35</strain>
    </source>
</reference>
<name>A0ABY6HT24_9ARCH</name>
<accession>A0ABY6HT24</accession>
<feature type="transmembrane region" description="Helical" evidence="1">
    <location>
        <begin position="201"/>
        <end position="217"/>
    </location>
</feature>
<evidence type="ECO:0008006" key="4">
    <source>
        <dbReference type="Google" id="ProtNLM"/>
    </source>
</evidence>
<keyword evidence="1" id="KW-0472">Membrane</keyword>